<dbReference type="InterPro" id="IPR003593">
    <property type="entry name" value="AAA+_ATPase"/>
</dbReference>
<dbReference type="SUPFAM" id="SSF50331">
    <property type="entry name" value="MOP-like"/>
    <property type="match status" value="1"/>
</dbReference>
<dbReference type="CDD" id="cd03301">
    <property type="entry name" value="ABC_MalK_N"/>
    <property type="match status" value="1"/>
</dbReference>
<dbReference type="InterPro" id="IPR047641">
    <property type="entry name" value="ABC_transpr_MalK/UgpC-like"/>
</dbReference>
<dbReference type="SMART" id="SM00382">
    <property type="entry name" value="AAA"/>
    <property type="match status" value="1"/>
</dbReference>
<sequence>MPKITFSDVSKSYDKVQPLQSVSFSIEPGEFFVLVGPSGSGKSTLLRMIAGLESITDGTLSFDDTVVNDVASRDRDVGMVFQNYALYPHLTVAENLAFPLSIRREPKDEIARKVMDIARMLNMEDLLDRKPKQLSGGQRQRVAVGRAIIRKPKVFLFDEPLSNLDAQLRVHMRTELRQLQRQLGITTVYVTHDQVEAMTMADRMAILNGGRLQQIATPQEVYERPATVFVARFCGSPSMNIVAPSSISVGVGARLLPWDKATFAGVRPEDLRYISSDAERDVTLTGTLVSVEFLGHEWLSFVKCKDDTVCIRSLAKPDAPLDTLVRIGADARHIHLFDAAERRLS</sequence>
<feature type="domain" description="ABC transporter" evidence="7">
    <location>
        <begin position="4"/>
        <end position="234"/>
    </location>
</feature>
<dbReference type="PROSITE" id="PS00211">
    <property type="entry name" value="ABC_TRANSPORTER_1"/>
    <property type="match status" value="1"/>
</dbReference>
<dbReference type="STRING" id="1895771.BGO89_08545"/>
<dbReference type="SUPFAM" id="SSF52540">
    <property type="entry name" value="P-loop containing nucleoside triphosphate hydrolases"/>
    <property type="match status" value="1"/>
</dbReference>
<dbReference type="Gene3D" id="3.40.50.300">
    <property type="entry name" value="P-loop containing nucleotide triphosphate hydrolases"/>
    <property type="match status" value="1"/>
</dbReference>
<reference evidence="8 9" key="1">
    <citation type="submission" date="2016-09" db="EMBL/GenBank/DDBJ databases">
        <title>Genome-resolved meta-omics ties microbial dynamics to process performance in biotechnology for thiocyanate degradation.</title>
        <authorList>
            <person name="Kantor R.S."/>
            <person name="Huddy R.J."/>
            <person name="Iyer R."/>
            <person name="Thomas B.C."/>
            <person name="Brown C.T."/>
            <person name="Anantharaman K."/>
            <person name="Tringe S."/>
            <person name="Hettich R.L."/>
            <person name="Harrison S.T."/>
            <person name="Banfield J.F."/>
        </authorList>
    </citation>
    <scope>NUCLEOTIDE SEQUENCE [LARGE SCALE GENOMIC DNA]</scope>
    <source>
        <strain evidence="8">59-99</strain>
    </source>
</reference>
<protein>
    <submittedName>
        <fullName evidence="8">sn-glycerol-3-phosphate ABC transporter ATP-binding protein UgpC</fullName>
    </submittedName>
</protein>
<dbReference type="GO" id="GO:0016887">
    <property type="term" value="F:ATP hydrolysis activity"/>
    <property type="evidence" value="ECO:0007669"/>
    <property type="project" value="InterPro"/>
</dbReference>
<dbReference type="InterPro" id="IPR003439">
    <property type="entry name" value="ABC_transporter-like_ATP-bd"/>
</dbReference>
<name>A0A1M3L3U2_9BACT</name>
<keyword evidence="1" id="KW-0813">Transport</keyword>
<dbReference type="FunFam" id="3.40.50.300:FF:000042">
    <property type="entry name" value="Maltose/maltodextrin ABC transporter, ATP-binding protein"/>
    <property type="match status" value="1"/>
</dbReference>
<evidence type="ECO:0000313" key="8">
    <source>
        <dbReference type="EMBL" id="OJX60026.1"/>
    </source>
</evidence>
<dbReference type="InterPro" id="IPR027417">
    <property type="entry name" value="P-loop_NTPase"/>
</dbReference>
<keyword evidence="6" id="KW-0472">Membrane</keyword>
<dbReference type="InterPro" id="IPR012340">
    <property type="entry name" value="NA-bd_OB-fold"/>
</dbReference>
<evidence type="ECO:0000256" key="1">
    <source>
        <dbReference type="ARBA" id="ARBA00022448"/>
    </source>
</evidence>
<comment type="caution">
    <text evidence="8">The sequence shown here is derived from an EMBL/GenBank/DDBJ whole genome shotgun (WGS) entry which is preliminary data.</text>
</comment>
<dbReference type="Gene3D" id="2.40.50.140">
    <property type="entry name" value="Nucleic acid-binding proteins"/>
    <property type="match status" value="1"/>
</dbReference>
<dbReference type="GO" id="GO:0055052">
    <property type="term" value="C:ATP-binding cassette (ABC) transporter complex, substrate-binding subunit-containing"/>
    <property type="evidence" value="ECO:0007669"/>
    <property type="project" value="TreeGrafter"/>
</dbReference>
<dbReference type="AlphaFoldDB" id="A0A1M3L3U2"/>
<proteinExistence type="predicted"/>
<dbReference type="EMBL" id="MKVH01000008">
    <property type="protein sequence ID" value="OJX60026.1"/>
    <property type="molecule type" value="Genomic_DNA"/>
</dbReference>
<evidence type="ECO:0000259" key="7">
    <source>
        <dbReference type="PROSITE" id="PS50893"/>
    </source>
</evidence>
<evidence type="ECO:0000313" key="9">
    <source>
        <dbReference type="Proteomes" id="UP000184233"/>
    </source>
</evidence>
<keyword evidence="3" id="KW-0547">Nucleotide-binding</keyword>
<dbReference type="Proteomes" id="UP000184233">
    <property type="component" value="Unassembled WGS sequence"/>
</dbReference>
<organism evidence="8 9">
    <name type="scientific">Candidatus Kapaibacterium thiocyanatum</name>
    <dbReference type="NCBI Taxonomy" id="1895771"/>
    <lineage>
        <taxon>Bacteria</taxon>
        <taxon>Pseudomonadati</taxon>
        <taxon>Candidatus Kapaibacteriota</taxon>
        <taxon>Candidatus Kapaibacteriia</taxon>
        <taxon>Candidatus Kapaibacteriales</taxon>
        <taxon>Candidatus Kapaibacteriaceae</taxon>
        <taxon>Candidatus Kapaibacterium</taxon>
    </lineage>
</organism>
<evidence type="ECO:0000256" key="3">
    <source>
        <dbReference type="ARBA" id="ARBA00022741"/>
    </source>
</evidence>
<dbReference type="PANTHER" id="PTHR43875">
    <property type="entry name" value="MALTODEXTRIN IMPORT ATP-BINDING PROTEIN MSMX"/>
    <property type="match status" value="1"/>
</dbReference>
<dbReference type="Gene3D" id="2.40.50.100">
    <property type="match status" value="1"/>
</dbReference>
<evidence type="ECO:0000256" key="6">
    <source>
        <dbReference type="ARBA" id="ARBA00023136"/>
    </source>
</evidence>
<dbReference type="InterPro" id="IPR008995">
    <property type="entry name" value="Mo/tungstate-bd_C_term_dom"/>
</dbReference>
<dbReference type="Pfam" id="PF00005">
    <property type="entry name" value="ABC_tran"/>
    <property type="match status" value="1"/>
</dbReference>
<dbReference type="GO" id="GO:0140359">
    <property type="term" value="F:ABC-type transporter activity"/>
    <property type="evidence" value="ECO:0007669"/>
    <property type="project" value="InterPro"/>
</dbReference>
<evidence type="ECO:0000256" key="5">
    <source>
        <dbReference type="ARBA" id="ARBA00022967"/>
    </source>
</evidence>
<keyword evidence="5" id="KW-1278">Translocase</keyword>
<dbReference type="PROSITE" id="PS50893">
    <property type="entry name" value="ABC_TRANSPORTER_2"/>
    <property type="match status" value="1"/>
</dbReference>
<accession>A0A1M3L3U2</accession>
<dbReference type="InterPro" id="IPR015855">
    <property type="entry name" value="ABC_transpr_MalK-like"/>
</dbReference>
<dbReference type="PANTHER" id="PTHR43875:SF15">
    <property type="entry name" value="TREHALOSE IMPORT ATP-BINDING PROTEIN SUGC"/>
    <property type="match status" value="1"/>
</dbReference>
<keyword evidence="2" id="KW-1003">Cell membrane</keyword>
<evidence type="ECO:0000256" key="4">
    <source>
        <dbReference type="ARBA" id="ARBA00022840"/>
    </source>
</evidence>
<dbReference type="InterPro" id="IPR017871">
    <property type="entry name" value="ABC_transporter-like_CS"/>
</dbReference>
<evidence type="ECO:0000256" key="2">
    <source>
        <dbReference type="ARBA" id="ARBA00022475"/>
    </source>
</evidence>
<gene>
    <name evidence="8" type="ORF">BGO89_08545</name>
</gene>
<dbReference type="GO" id="GO:0008643">
    <property type="term" value="P:carbohydrate transport"/>
    <property type="evidence" value="ECO:0007669"/>
    <property type="project" value="InterPro"/>
</dbReference>
<keyword evidence="4 8" id="KW-0067">ATP-binding</keyword>
<dbReference type="NCBIfam" id="NF008653">
    <property type="entry name" value="PRK11650.1"/>
    <property type="match status" value="1"/>
</dbReference>
<dbReference type="Pfam" id="PF08402">
    <property type="entry name" value="TOBE_2"/>
    <property type="match status" value="1"/>
</dbReference>
<dbReference type="InterPro" id="IPR013611">
    <property type="entry name" value="Transp-assoc_OB_typ2"/>
</dbReference>
<dbReference type="GO" id="GO:0005524">
    <property type="term" value="F:ATP binding"/>
    <property type="evidence" value="ECO:0007669"/>
    <property type="project" value="UniProtKB-KW"/>
</dbReference>